<comment type="caution">
    <text evidence="2">The sequence shown here is derived from an EMBL/GenBank/DDBJ whole genome shotgun (WGS) entry which is preliminary data.</text>
</comment>
<dbReference type="PROSITE" id="PS51257">
    <property type="entry name" value="PROKAR_LIPOPROTEIN"/>
    <property type="match status" value="1"/>
</dbReference>
<name>A0A9X1QC90_9BACT</name>
<sequence length="392" mass="44276">MKKLIGKLHLYLGLTSGIIVFVVAITGCILAFEHEIKSFTQPYMFVEPPVNAKVLPPSVLQASAEKMLPGKKANGVLYGVLTRNAEVGFYNANPEYYYVVYVNPYTAEVQHVWNEEGDFFHFILHGHYYLWLPPTIGQPVVASATLVFLVMLISGLVLWWPKNKSAAKQRFSIKWNAAWRRKNYDLHNVFGFYVLSIGFLLGFTGLVWGFKWFSQGLYTATGGKGSDEYYLPASDSTLLTGAFTPITAVDKAWLALKKEYPVNEGINVSIPHTKSESIFSFVNFRAGTYYNVDYNYFDQYSLKKIKMTGPYSGRFKDADFANTLRRMNYDIHVGAILGLPGKIIVFLASLICASLPVTGTIIWWGRRKKQSRKPKKSLRALQPDLVAIIRLV</sequence>
<keyword evidence="1" id="KW-0812">Transmembrane</keyword>
<keyword evidence="1" id="KW-1133">Transmembrane helix</keyword>
<evidence type="ECO:0000313" key="3">
    <source>
        <dbReference type="Proteomes" id="UP001139411"/>
    </source>
</evidence>
<dbReference type="RefSeq" id="WP_235177751.1">
    <property type="nucleotide sequence ID" value="NZ_JAKFFV010000005.1"/>
</dbReference>
<accession>A0A9X1QC90</accession>
<proteinExistence type="predicted"/>
<dbReference type="EMBL" id="JAKFFV010000005">
    <property type="protein sequence ID" value="MCF2498770.1"/>
    <property type="molecule type" value="Genomic_DNA"/>
</dbReference>
<dbReference type="PANTHER" id="PTHR34219:SF3">
    <property type="entry name" value="BLL7967 PROTEIN"/>
    <property type="match status" value="1"/>
</dbReference>
<feature type="transmembrane region" description="Helical" evidence="1">
    <location>
        <begin position="12"/>
        <end position="32"/>
    </location>
</feature>
<dbReference type="Pfam" id="PF03929">
    <property type="entry name" value="PepSY_TM"/>
    <property type="match status" value="1"/>
</dbReference>
<protein>
    <submittedName>
        <fullName evidence="2">PepSY domain-containing protein</fullName>
    </submittedName>
</protein>
<gene>
    <name evidence="2" type="ORF">L0661_10645</name>
</gene>
<reference evidence="2" key="1">
    <citation type="submission" date="2022-01" db="EMBL/GenBank/DDBJ databases">
        <title>Novel species in genus Dyadobacter.</title>
        <authorList>
            <person name="Ma C."/>
        </authorList>
    </citation>
    <scope>NUCLEOTIDE SEQUENCE</scope>
    <source>
        <strain evidence="2">CY357</strain>
    </source>
</reference>
<feature type="transmembrane region" description="Helical" evidence="1">
    <location>
        <begin position="343"/>
        <end position="365"/>
    </location>
</feature>
<organism evidence="2 3">
    <name type="scientific">Dyadobacter chenhuakuii</name>
    <dbReference type="NCBI Taxonomy" id="2909339"/>
    <lineage>
        <taxon>Bacteria</taxon>
        <taxon>Pseudomonadati</taxon>
        <taxon>Bacteroidota</taxon>
        <taxon>Cytophagia</taxon>
        <taxon>Cytophagales</taxon>
        <taxon>Spirosomataceae</taxon>
        <taxon>Dyadobacter</taxon>
    </lineage>
</organism>
<dbReference type="PANTHER" id="PTHR34219">
    <property type="entry name" value="IRON-REGULATED INNER MEMBRANE PROTEIN-RELATED"/>
    <property type="match status" value="1"/>
</dbReference>
<evidence type="ECO:0000256" key="1">
    <source>
        <dbReference type="SAM" id="Phobius"/>
    </source>
</evidence>
<feature type="transmembrane region" description="Helical" evidence="1">
    <location>
        <begin position="190"/>
        <end position="210"/>
    </location>
</feature>
<dbReference type="AlphaFoldDB" id="A0A9X1QC90"/>
<evidence type="ECO:0000313" key="2">
    <source>
        <dbReference type="EMBL" id="MCF2498770.1"/>
    </source>
</evidence>
<dbReference type="InterPro" id="IPR005625">
    <property type="entry name" value="PepSY-ass_TM"/>
</dbReference>
<dbReference type="Proteomes" id="UP001139411">
    <property type="component" value="Unassembled WGS sequence"/>
</dbReference>
<keyword evidence="1" id="KW-0472">Membrane</keyword>
<feature type="transmembrane region" description="Helical" evidence="1">
    <location>
        <begin position="140"/>
        <end position="160"/>
    </location>
</feature>